<protein>
    <submittedName>
        <fullName evidence="1">Uncharacterized protein</fullName>
    </submittedName>
</protein>
<dbReference type="Proteomes" id="UP000502377">
    <property type="component" value="Chromosome"/>
</dbReference>
<dbReference type="EMBL" id="CP012543">
    <property type="protein sequence ID" value="QCD47527.1"/>
    <property type="molecule type" value="Genomic_DNA"/>
</dbReference>
<dbReference type="KEGG" id="crx:CRECT_1907"/>
<reference evidence="1 2" key="1">
    <citation type="submission" date="2016-07" db="EMBL/GenBank/DDBJ databases">
        <title>Comparative genomics of the Campylobacter concisus group.</title>
        <authorList>
            <person name="Miller W.G."/>
            <person name="Yee E."/>
            <person name="Chapman M.H."/>
            <person name="Huynh S."/>
            <person name="Bono J.L."/>
            <person name="On S.L.W."/>
            <person name="StLeger J."/>
            <person name="Foster G."/>
            <person name="Parker C.T."/>
        </authorList>
    </citation>
    <scope>NUCLEOTIDE SEQUENCE [LARGE SCALE GENOMIC DNA]</scope>
    <source>
        <strain evidence="1 2">ATCC 33238</strain>
    </source>
</reference>
<accession>A0A6G5QPK1</accession>
<sequence length="52" mass="5930">MQVKLEKPMGGGVALRANIFRQILLPFLAHSSSNLITSKINKFHHKEHICKF</sequence>
<name>A0A6G5QPK1_CAMRE</name>
<proteinExistence type="predicted"/>
<dbReference type="AlphaFoldDB" id="A0A6G5QPK1"/>
<evidence type="ECO:0000313" key="2">
    <source>
        <dbReference type="Proteomes" id="UP000502377"/>
    </source>
</evidence>
<evidence type="ECO:0000313" key="1">
    <source>
        <dbReference type="EMBL" id="QCD47527.1"/>
    </source>
</evidence>
<gene>
    <name evidence="1" type="ORF">CRECT_1907</name>
</gene>
<organism evidence="1 2">
    <name type="scientific">Campylobacter rectus</name>
    <name type="common">Wolinella recta</name>
    <dbReference type="NCBI Taxonomy" id="203"/>
    <lineage>
        <taxon>Bacteria</taxon>
        <taxon>Pseudomonadati</taxon>
        <taxon>Campylobacterota</taxon>
        <taxon>Epsilonproteobacteria</taxon>
        <taxon>Campylobacterales</taxon>
        <taxon>Campylobacteraceae</taxon>
        <taxon>Campylobacter</taxon>
    </lineage>
</organism>